<keyword evidence="5" id="KW-1185">Reference proteome</keyword>
<dbReference type="InterPro" id="IPR001926">
    <property type="entry name" value="TrpB-like_PALP"/>
</dbReference>
<dbReference type="InterPro" id="IPR050214">
    <property type="entry name" value="Cys_Synth/Cystath_Beta-Synth"/>
</dbReference>
<keyword evidence="2" id="KW-0663">Pyridoxal phosphate</keyword>
<dbReference type="InterPro" id="IPR036052">
    <property type="entry name" value="TrpB-like_PALP_sf"/>
</dbReference>
<organism evidence="4 5">
    <name type="scientific">Clostridium zeae</name>
    <dbReference type="NCBI Taxonomy" id="2759022"/>
    <lineage>
        <taxon>Bacteria</taxon>
        <taxon>Bacillati</taxon>
        <taxon>Bacillota</taxon>
        <taxon>Clostridia</taxon>
        <taxon>Eubacteriales</taxon>
        <taxon>Clostridiaceae</taxon>
        <taxon>Clostridium</taxon>
    </lineage>
</organism>
<evidence type="ECO:0000256" key="2">
    <source>
        <dbReference type="ARBA" id="ARBA00022898"/>
    </source>
</evidence>
<dbReference type="CDD" id="cd01561">
    <property type="entry name" value="CBS_like"/>
    <property type="match status" value="1"/>
</dbReference>
<gene>
    <name evidence="4" type="primary">cysK</name>
    <name evidence="4" type="ORF">CSC2_49590</name>
</gene>
<dbReference type="RefSeq" id="WP_206872922.1">
    <property type="nucleotide sequence ID" value="NZ_BMBA01000012.1"/>
</dbReference>
<name>A0ABQ1EHW8_9CLOT</name>
<evidence type="ECO:0000256" key="1">
    <source>
        <dbReference type="ARBA" id="ARBA00001933"/>
    </source>
</evidence>
<dbReference type="Pfam" id="PF00291">
    <property type="entry name" value="PALP"/>
    <property type="match status" value="1"/>
</dbReference>
<reference evidence="4 5" key="1">
    <citation type="journal article" date="2021" name="Int. J. Syst. Evol. Microbiol.">
        <title>Clostridium zeae sp. nov., isolated from corn silage.</title>
        <authorList>
            <person name="Kobayashi H."/>
            <person name="Tanizawa Y."/>
            <person name="Yagura M."/>
            <person name="Sakamoto M."/>
            <person name="Ohkuma M."/>
            <person name="Tohno M."/>
        </authorList>
    </citation>
    <scope>NUCLEOTIDE SEQUENCE [LARGE SCALE GENOMIC DNA]</scope>
    <source>
        <strain evidence="4 5">CSC2</strain>
    </source>
</reference>
<comment type="cofactor">
    <cofactor evidence="1">
        <name>pyridoxal 5'-phosphate</name>
        <dbReference type="ChEBI" id="CHEBI:597326"/>
    </cofactor>
</comment>
<dbReference type="PANTHER" id="PTHR10314">
    <property type="entry name" value="CYSTATHIONINE BETA-SYNTHASE"/>
    <property type="match status" value="1"/>
</dbReference>
<comment type="caution">
    <text evidence="4">The sequence shown here is derived from an EMBL/GenBank/DDBJ whole genome shotgun (WGS) entry which is preliminary data.</text>
</comment>
<protein>
    <submittedName>
        <fullName evidence="4">Cysteine synthase</fullName>
    </submittedName>
</protein>
<dbReference type="Proteomes" id="UP000663802">
    <property type="component" value="Unassembled WGS sequence"/>
</dbReference>
<accession>A0ABQ1EHW8</accession>
<dbReference type="EMBL" id="BMBA01000012">
    <property type="protein sequence ID" value="GFZ34433.1"/>
    <property type="molecule type" value="Genomic_DNA"/>
</dbReference>
<dbReference type="InterPro" id="IPR001216">
    <property type="entry name" value="P-phosphate_BS"/>
</dbReference>
<evidence type="ECO:0000313" key="5">
    <source>
        <dbReference type="Proteomes" id="UP000663802"/>
    </source>
</evidence>
<evidence type="ECO:0000313" key="4">
    <source>
        <dbReference type="EMBL" id="GFZ34433.1"/>
    </source>
</evidence>
<sequence length="303" mass="32874">MEYINDIRELIGNTPIIKLNHFNLKEGVNIFAKLEYYNPGGSVKDRIGEYMIKAAEDKGLLKEGYTIIEATAGNTGLGVALAAINKGYNIIFVVPTKFSEEKQVLMRALGAKVINTPREFGMLGAVEKAEELLKTTKNSISFKQFENIYNPLAHYETTGPEIYKALDGNIDYLVAGAGSGGTYSGVVRYLKEQNGNIKGILADPEGSTMGGGIAGCYNIEGIGNDFIPKTMDMSLVDQIIKINDEESLKLVKELAYKEGIIVGSSSGAALSAALKFAQTIDKGNIVTIFPDRGDRYLSKGIYN</sequence>
<dbReference type="PROSITE" id="PS00901">
    <property type="entry name" value="CYS_SYNTHASE"/>
    <property type="match status" value="1"/>
</dbReference>
<feature type="domain" description="Tryptophan synthase beta chain-like PALP" evidence="3">
    <location>
        <begin position="8"/>
        <end position="291"/>
    </location>
</feature>
<dbReference type="SUPFAM" id="SSF53686">
    <property type="entry name" value="Tryptophan synthase beta subunit-like PLP-dependent enzymes"/>
    <property type="match status" value="1"/>
</dbReference>
<evidence type="ECO:0000259" key="3">
    <source>
        <dbReference type="Pfam" id="PF00291"/>
    </source>
</evidence>
<proteinExistence type="predicted"/>
<dbReference type="Gene3D" id="3.40.50.1100">
    <property type="match status" value="2"/>
</dbReference>